<gene>
    <name evidence="3" type="ORF">LACBIDRAFT_236364</name>
</gene>
<evidence type="ECO:0000313" key="3">
    <source>
        <dbReference type="EMBL" id="EDR06443.1"/>
    </source>
</evidence>
<dbReference type="EMBL" id="DS547108">
    <property type="protein sequence ID" value="EDR06443.1"/>
    <property type="molecule type" value="Genomic_DNA"/>
</dbReference>
<dbReference type="InParanoid" id="B0DG31"/>
<name>B0DG31_LACBS</name>
<dbReference type="Gene3D" id="3.30.230.130">
    <property type="entry name" value="Cullin, Chain C, Domain 2"/>
    <property type="match status" value="1"/>
</dbReference>
<dbReference type="FunCoup" id="B0DG31">
    <property type="interactions" value="425"/>
</dbReference>
<dbReference type="GO" id="GO:0006511">
    <property type="term" value="P:ubiquitin-dependent protein catabolic process"/>
    <property type="evidence" value="ECO:0007669"/>
    <property type="project" value="InterPro"/>
</dbReference>
<dbReference type="Proteomes" id="UP000001194">
    <property type="component" value="Unassembled WGS sequence"/>
</dbReference>
<dbReference type="Gene3D" id="1.20.1310.10">
    <property type="entry name" value="Cullin Repeats"/>
    <property type="match status" value="1"/>
</dbReference>
<accession>B0DG31</accession>
<evidence type="ECO:0000313" key="4">
    <source>
        <dbReference type="Proteomes" id="UP000001194"/>
    </source>
</evidence>
<dbReference type="STRING" id="486041.B0DG31"/>
<sequence>MFGEFEELGLIDRYESVIASVGYEHIEAHVLETCTGQWGNTMLDVLRSWMSDKVVPWMLSFGVVVAEEARNMLQGVGSRFDFHINKTLCDLRTREIFDIIIDFPDSMGALNDLKDCLQRVDQRTALVTALRKANRKRLLHPGADTKLILSQYVATIKCLRIVDPPGVLLFKVADPIRRYLRDRPDTIRCIVANLVGDDSDGGDALVDENEPIVPLQQVMDSVDDYGDPNWEPEPVDAGPEFRTNKPSDVISTLVSIYDSKDLFVKELQVLLAQRLLAIKDGNFERVEKERRNIEILKIRFGEAALQVCEVMLKDMTDSKRIDGHVQSQKASNVHPTIISKHFWPALESSDMVMPGQFQQLQDLYAQEFSIFKPDKKLKWLPHLGTVRLELQLDDRTVEADVPPLEAAFIEMFSNKDKWTLEELITEVGDIDRSAAFKALITWVNMGVLKEDPENTFVLLERAEEDLSGKRSPEEWGVSAGTFLAIYPIIHWVLVLIGGGFNAGPELPPVITAQQQQAEQMKVYWKVRPFIPSTVLQPRN</sequence>
<dbReference type="InterPro" id="IPR057975">
    <property type="entry name" value="TPR_ANAPC2"/>
</dbReference>
<dbReference type="InterPro" id="IPR044554">
    <property type="entry name" value="ANAPC2"/>
</dbReference>
<dbReference type="KEGG" id="lbc:LACBIDRAFT_236364"/>
<dbReference type="Pfam" id="PF26557">
    <property type="entry name" value="Cullin_AB"/>
    <property type="match status" value="1"/>
</dbReference>
<dbReference type="RefSeq" id="XP_001882815.1">
    <property type="nucleotide sequence ID" value="XM_001882780.1"/>
</dbReference>
<dbReference type="PANTHER" id="PTHR45957:SF1">
    <property type="entry name" value="ANAPHASE-PROMOTING COMPLEX SUBUNIT 2"/>
    <property type="match status" value="1"/>
</dbReference>
<proteinExistence type="inferred from homology"/>
<dbReference type="Pfam" id="PF25773">
    <property type="entry name" value="TPR_ANAPC2"/>
    <property type="match status" value="1"/>
</dbReference>
<dbReference type="OrthoDB" id="5581181at2759"/>
<dbReference type="GO" id="GO:0007091">
    <property type="term" value="P:metaphase/anaphase transition of mitotic cell cycle"/>
    <property type="evidence" value="ECO:0007669"/>
    <property type="project" value="TreeGrafter"/>
</dbReference>
<organism evidence="4">
    <name type="scientific">Laccaria bicolor (strain S238N-H82 / ATCC MYA-4686)</name>
    <name type="common">Bicoloured deceiver</name>
    <name type="synonym">Laccaria laccata var. bicolor</name>
    <dbReference type="NCBI Taxonomy" id="486041"/>
    <lineage>
        <taxon>Eukaryota</taxon>
        <taxon>Fungi</taxon>
        <taxon>Dikarya</taxon>
        <taxon>Basidiomycota</taxon>
        <taxon>Agaricomycotina</taxon>
        <taxon>Agaricomycetes</taxon>
        <taxon>Agaricomycetidae</taxon>
        <taxon>Agaricales</taxon>
        <taxon>Agaricineae</taxon>
        <taxon>Hydnangiaceae</taxon>
        <taxon>Laccaria</taxon>
    </lineage>
</organism>
<dbReference type="InterPro" id="IPR016158">
    <property type="entry name" value="Cullin_homology"/>
</dbReference>
<feature type="domain" description="Cullin family profile" evidence="2">
    <location>
        <begin position="217"/>
        <end position="428"/>
    </location>
</feature>
<comment type="similarity">
    <text evidence="1">Belongs to the cullin family.</text>
</comment>
<dbReference type="InterPro" id="IPR036317">
    <property type="entry name" value="Cullin_homology_sf"/>
</dbReference>
<dbReference type="GO" id="GO:0031625">
    <property type="term" value="F:ubiquitin protein ligase binding"/>
    <property type="evidence" value="ECO:0007669"/>
    <property type="project" value="InterPro"/>
</dbReference>
<dbReference type="GeneID" id="6078427"/>
<dbReference type="InterPro" id="IPR059120">
    <property type="entry name" value="Cullin-like_AB"/>
</dbReference>
<dbReference type="PANTHER" id="PTHR45957">
    <property type="entry name" value="ANAPHASE-PROMOTING COMPLEX SUBUNIT 2"/>
    <property type="match status" value="1"/>
</dbReference>
<dbReference type="HOGENOM" id="CLU_007149_4_2_1"/>
<dbReference type="AlphaFoldDB" id="B0DG31"/>
<dbReference type="GO" id="GO:0070979">
    <property type="term" value="P:protein K11-linked ubiquitination"/>
    <property type="evidence" value="ECO:0007669"/>
    <property type="project" value="TreeGrafter"/>
</dbReference>
<keyword evidence="4" id="KW-1185">Reference proteome</keyword>
<dbReference type="SMART" id="SM00182">
    <property type="entry name" value="CULLIN"/>
    <property type="match status" value="1"/>
</dbReference>
<evidence type="ECO:0000256" key="1">
    <source>
        <dbReference type="PROSITE-ProRule" id="PRU00330"/>
    </source>
</evidence>
<evidence type="ECO:0000259" key="2">
    <source>
        <dbReference type="PROSITE" id="PS50069"/>
    </source>
</evidence>
<protein>
    <submittedName>
        <fullName evidence="3">Predicted protein</fullName>
    </submittedName>
</protein>
<dbReference type="PROSITE" id="PS50069">
    <property type="entry name" value="CULLIN_2"/>
    <property type="match status" value="1"/>
</dbReference>
<dbReference type="SUPFAM" id="SSF75632">
    <property type="entry name" value="Cullin homology domain"/>
    <property type="match status" value="1"/>
</dbReference>
<dbReference type="GO" id="GO:0005680">
    <property type="term" value="C:anaphase-promoting complex"/>
    <property type="evidence" value="ECO:0007669"/>
    <property type="project" value="TreeGrafter"/>
</dbReference>
<reference evidence="3 4" key="1">
    <citation type="journal article" date="2008" name="Nature">
        <title>The genome of Laccaria bicolor provides insights into mycorrhizal symbiosis.</title>
        <authorList>
            <person name="Martin F."/>
            <person name="Aerts A."/>
            <person name="Ahren D."/>
            <person name="Brun A."/>
            <person name="Danchin E.G.J."/>
            <person name="Duchaussoy F."/>
            <person name="Gibon J."/>
            <person name="Kohler A."/>
            <person name="Lindquist E."/>
            <person name="Pereda V."/>
            <person name="Salamov A."/>
            <person name="Shapiro H.J."/>
            <person name="Wuyts J."/>
            <person name="Blaudez D."/>
            <person name="Buee M."/>
            <person name="Brokstein P."/>
            <person name="Canbaeck B."/>
            <person name="Cohen D."/>
            <person name="Courty P.E."/>
            <person name="Coutinho P.M."/>
            <person name="Delaruelle C."/>
            <person name="Detter J.C."/>
            <person name="Deveau A."/>
            <person name="DiFazio S."/>
            <person name="Duplessis S."/>
            <person name="Fraissinet-Tachet L."/>
            <person name="Lucic E."/>
            <person name="Frey-Klett P."/>
            <person name="Fourrey C."/>
            <person name="Feussner I."/>
            <person name="Gay G."/>
            <person name="Grimwood J."/>
            <person name="Hoegger P.J."/>
            <person name="Jain P."/>
            <person name="Kilaru S."/>
            <person name="Labbe J."/>
            <person name="Lin Y.C."/>
            <person name="Legue V."/>
            <person name="Le Tacon F."/>
            <person name="Marmeisse R."/>
            <person name="Melayah D."/>
            <person name="Montanini B."/>
            <person name="Muratet M."/>
            <person name="Nehls U."/>
            <person name="Niculita-Hirzel H."/>
            <person name="Oudot-Le Secq M.P."/>
            <person name="Peter M."/>
            <person name="Quesneville H."/>
            <person name="Rajashekar B."/>
            <person name="Reich M."/>
            <person name="Rouhier N."/>
            <person name="Schmutz J."/>
            <person name="Yin T."/>
            <person name="Chalot M."/>
            <person name="Henrissat B."/>
            <person name="Kuees U."/>
            <person name="Lucas S."/>
            <person name="Van de Peer Y."/>
            <person name="Podila G.K."/>
            <person name="Polle A."/>
            <person name="Pukkila P.J."/>
            <person name="Richardson P.M."/>
            <person name="Rouze P."/>
            <person name="Sanders I.R."/>
            <person name="Stajich J.E."/>
            <person name="Tunlid A."/>
            <person name="Tuskan G."/>
            <person name="Grigoriev I.V."/>
        </authorList>
    </citation>
    <scope>NUCLEOTIDE SEQUENCE [LARGE SCALE GENOMIC DNA]</scope>
    <source>
        <strain evidence="4">S238N-H82 / ATCC MYA-4686</strain>
    </source>
</reference>